<dbReference type="InterPro" id="IPR035965">
    <property type="entry name" value="PAS-like_dom_sf"/>
</dbReference>
<dbReference type="CDD" id="cd16922">
    <property type="entry name" value="HATPase_EvgS-ArcB-TorS-like"/>
    <property type="match status" value="1"/>
</dbReference>
<dbReference type="RefSeq" id="WP_283766528.1">
    <property type="nucleotide sequence ID" value="NZ_JAQOSO010000044.1"/>
</dbReference>
<dbReference type="EMBL" id="JAQOSO010000044">
    <property type="protein sequence ID" value="MDJ1174195.1"/>
    <property type="molecule type" value="Genomic_DNA"/>
</dbReference>
<evidence type="ECO:0000256" key="6">
    <source>
        <dbReference type="ARBA" id="ARBA00023012"/>
    </source>
</evidence>
<keyword evidence="11" id="KW-0067">ATP-binding</keyword>
<dbReference type="Gene3D" id="3.30.565.10">
    <property type="entry name" value="Histidine kinase-like ATPase, C-terminal domain"/>
    <property type="match status" value="1"/>
</dbReference>
<evidence type="ECO:0000313" key="12">
    <source>
        <dbReference type="Proteomes" id="UP001235849"/>
    </source>
</evidence>
<dbReference type="Pfam" id="PF02518">
    <property type="entry name" value="HATPase_c"/>
    <property type="match status" value="1"/>
</dbReference>
<evidence type="ECO:0000259" key="9">
    <source>
        <dbReference type="PROSITE" id="PS50110"/>
    </source>
</evidence>
<evidence type="ECO:0000259" key="8">
    <source>
        <dbReference type="PROSITE" id="PS50109"/>
    </source>
</evidence>
<dbReference type="InterPro" id="IPR036097">
    <property type="entry name" value="HisK_dim/P_sf"/>
</dbReference>
<reference evidence="11 12" key="1">
    <citation type="submission" date="2023-01" db="EMBL/GenBank/DDBJ databases">
        <title>Novel diversity within Roseofilum (Cyanobacteria; Desertifilaceae) from marine benthic mats with descriptions of four novel species.</title>
        <authorList>
            <person name="Wang Y."/>
            <person name="Berthold D.E."/>
            <person name="Hu J."/>
            <person name="Lefler F.W."/>
            <person name="Laughinghouse H.D. IV."/>
        </authorList>
    </citation>
    <scope>NUCLEOTIDE SEQUENCE [LARGE SCALE GENOMIC DNA]</scope>
    <source>
        <strain evidence="11 12">BLCC-M114</strain>
    </source>
</reference>
<dbReference type="PROSITE" id="PS50110">
    <property type="entry name" value="RESPONSE_REGULATORY"/>
    <property type="match status" value="1"/>
</dbReference>
<dbReference type="PANTHER" id="PTHR43047">
    <property type="entry name" value="TWO-COMPONENT HISTIDINE PROTEIN KINASE"/>
    <property type="match status" value="1"/>
</dbReference>
<dbReference type="PROSITE" id="PS50109">
    <property type="entry name" value="HIS_KIN"/>
    <property type="match status" value="1"/>
</dbReference>
<evidence type="ECO:0000256" key="5">
    <source>
        <dbReference type="ARBA" id="ARBA00022777"/>
    </source>
</evidence>
<dbReference type="SUPFAM" id="SSF55874">
    <property type="entry name" value="ATPase domain of HSP90 chaperone/DNA topoisomerase II/histidine kinase"/>
    <property type="match status" value="1"/>
</dbReference>
<protein>
    <recommendedName>
        <fullName evidence="2">histidine kinase</fullName>
        <ecNumber evidence="2">2.7.13.3</ecNumber>
    </recommendedName>
</protein>
<dbReference type="SUPFAM" id="SSF47384">
    <property type="entry name" value="Homodimeric domain of signal transducing histidine kinase"/>
    <property type="match status" value="1"/>
</dbReference>
<evidence type="ECO:0000313" key="11">
    <source>
        <dbReference type="EMBL" id="MDJ1174195.1"/>
    </source>
</evidence>
<dbReference type="SMART" id="SM00086">
    <property type="entry name" value="PAC"/>
    <property type="match status" value="1"/>
</dbReference>
<dbReference type="PANTHER" id="PTHR43047:SF64">
    <property type="entry name" value="HISTIDINE KINASE CONTAINING CHEY-HOMOLOGOUS RECEIVER DOMAIN AND PAS DOMAIN-RELATED"/>
    <property type="match status" value="1"/>
</dbReference>
<dbReference type="PRINTS" id="PR00344">
    <property type="entry name" value="BCTRLSENSOR"/>
</dbReference>
<evidence type="ECO:0000256" key="7">
    <source>
        <dbReference type="PROSITE-ProRule" id="PRU00169"/>
    </source>
</evidence>
<evidence type="ECO:0000259" key="10">
    <source>
        <dbReference type="PROSITE" id="PS50113"/>
    </source>
</evidence>
<dbReference type="SMART" id="SM00387">
    <property type="entry name" value="HATPase_c"/>
    <property type="match status" value="1"/>
</dbReference>
<evidence type="ECO:0000256" key="2">
    <source>
        <dbReference type="ARBA" id="ARBA00012438"/>
    </source>
</evidence>
<comment type="caution">
    <text evidence="11">The sequence shown here is derived from an EMBL/GenBank/DDBJ whole genome shotgun (WGS) entry which is preliminary data.</text>
</comment>
<gene>
    <name evidence="11" type="ORF">PMG25_08830</name>
</gene>
<dbReference type="InterPro" id="IPR036890">
    <property type="entry name" value="HATPase_C_sf"/>
</dbReference>
<dbReference type="InterPro" id="IPR005467">
    <property type="entry name" value="His_kinase_dom"/>
</dbReference>
<evidence type="ECO:0000256" key="1">
    <source>
        <dbReference type="ARBA" id="ARBA00000085"/>
    </source>
</evidence>
<keyword evidence="6" id="KW-0902">Two-component regulatory system</keyword>
<keyword evidence="3 7" id="KW-0597">Phosphoprotein</keyword>
<dbReference type="InterPro" id="IPR000014">
    <property type="entry name" value="PAS"/>
</dbReference>
<dbReference type="EC" id="2.7.13.3" evidence="2"/>
<feature type="modified residue" description="4-aspartylphosphate" evidence="7">
    <location>
        <position position="753"/>
    </location>
</feature>
<dbReference type="Gene3D" id="1.10.287.130">
    <property type="match status" value="1"/>
</dbReference>
<proteinExistence type="predicted"/>
<dbReference type="Proteomes" id="UP001235849">
    <property type="component" value="Unassembled WGS sequence"/>
</dbReference>
<dbReference type="InterPro" id="IPR003594">
    <property type="entry name" value="HATPase_dom"/>
</dbReference>
<dbReference type="CDD" id="cd00082">
    <property type="entry name" value="HisKA"/>
    <property type="match status" value="1"/>
</dbReference>
<feature type="domain" description="Response regulatory" evidence="9">
    <location>
        <begin position="704"/>
        <end position="820"/>
    </location>
</feature>
<dbReference type="InterPro" id="IPR004358">
    <property type="entry name" value="Sig_transdc_His_kin-like_C"/>
</dbReference>
<dbReference type="InterPro" id="IPR000700">
    <property type="entry name" value="PAS-assoc_C"/>
</dbReference>
<evidence type="ECO:0000256" key="3">
    <source>
        <dbReference type="ARBA" id="ARBA00022553"/>
    </source>
</evidence>
<keyword evidence="12" id="KW-1185">Reference proteome</keyword>
<dbReference type="PROSITE" id="PS50113">
    <property type="entry name" value="PAC"/>
    <property type="match status" value="1"/>
</dbReference>
<dbReference type="SMART" id="SM00448">
    <property type="entry name" value="REC"/>
    <property type="match status" value="1"/>
</dbReference>
<dbReference type="InterPro" id="IPR011006">
    <property type="entry name" value="CheY-like_superfamily"/>
</dbReference>
<sequence length="922" mass="105550">MPIYNCVDAKDILMMRDDRTDNPQNREVQPRLILISHQPTKAERLENQLIQLGYAVESFVDEEWAIASRKLPDLILIQSDCPYYWQQVDQRLKSDPKTYSVPLIVFTQGEVALNRVQSLARQGLRLVCSSNLADLVSAIEGQLADTRLRSQYREESDYILPSTECYVWQQPIAASVSSERLLSDNSLLLGLQEIAHFGSWEWQRQQDNTLTQEILGSQESYRILGLTPQRLTYTQILKRVHSKYRREFHQRIQEAIAEGVPQDWEISLYSGDYRGDRQERHLRYCELRVQPILSRDGTVKGLFGIVFDISDRKLLEQKIQTSEMEMRSVFGAMGDIVLVLDRAGETIKMIPTAPALGEGVEQISETINQIIYGEQRETLCEQLQQVVSQQITLTFDYALEMEDSKVWFSATLSPMPEDQVIWIARNITQRKHVELERDLALEQAQKANRAKSQFLANMSHELRTPLNGILGFTQVLLRDEFLSPDYQRALNTIYHSGEHLLGLINNILDLSKVEAGYIHINSTPINLEVFLDTLHQMLNLKAEEKQLRFEVKKITEFPQGIQTDEGKLRQILINLIGNAIKFTSRGQVILRVGYLEREDKLPLLTFEVEDTGPGITPAELELLFQPFQQTSSGLASQEGTGLGLSISHKFVELLGGELTVSSQVNQGSVFKFQIPVELEYLPQIAGYQEYRQVKGLAPNQPSYRILVVEDRLDDRQWLVQLLEMVGFEVESAADGQKAIAQWQNFHPHLILMDLRMPNQSGYPTIEQMRAMSQGESIPIIAMTAMVFENEEQLNSQISYDRLLYKPLQGSILFSTIADFLPLEYTYEDSLTMSLLSEPINPETVDLSVLQTMPKSWLAEIYYATITLDDQRILELIQDLPADRVETIEFIKQKLNGFDFESLLDRLTPLLPESARYSQTSEE</sequence>
<dbReference type="Gene3D" id="3.30.450.20">
    <property type="entry name" value="PAS domain"/>
    <property type="match status" value="2"/>
</dbReference>
<dbReference type="InterPro" id="IPR001610">
    <property type="entry name" value="PAC"/>
</dbReference>
<comment type="catalytic activity">
    <reaction evidence="1">
        <text>ATP + protein L-histidine = ADP + protein N-phospho-L-histidine.</text>
        <dbReference type="EC" id="2.7.13.3"/>
    </reaction>
</comment>
<keyword evidence="5" id="KW-0418">Kinase</keyword>
<dbReference type="SUPFAM" id="SSF52172">
    <property type="entry name" value="CheY-like"/>
    <property type="match status" value="1"/>
</dbReference>
<accession>A0ABT7B4U3</accession>
<dbReference type="Gene3D" id="3.40.50.2300">
    <property type="match status" value="1"/>
</dbReference>
<dbReference type="GO" id="GO:0005524">
    <property type="term" value="F:ATP binding"/>
    <property type="evidence" value="ECO:0007669"/>
    <property type="project" value="UniProtKB-KW"/>
</dbReference>
<keyword evidence="4" id="KW-0808">Transferase</keyword>
<evidence type="ECO:0000256" key="4">
    <source>
        <dbReference type="ARBA" id="ARBA00022679"/>
    </source>
</evidence>
<dbReference type="InterPro" id="IPR003661">
    <property type="entry name" value="HisK_dim/P_dom"/>
</dbReference>
<dbReference type="InterPro" id="IPR001789">
    <property type="entry name" value="Sig_transdc_resp-reg_receiver"/>
</dbReference>
<feature type="domain" description="PAC" evidence="10">
    <location>
        <begin position="262"/>
        <end position="321"/>
    </location>
</feature>
<name>A0ABT7B4U3_9CYAN</name>
<dbReference type="CDD" id="cd17546">
    <property type="entry name" value="REC_hyHK_CKI1_RcsC-like"/>
    <property type="match status" value="1"/>
</dbReference>
<dbReference type="NCBIfam" id="TIGR00229">
    <property type="entry name" value="sensory_box"/>
    <property type="match status" value="1"/>
</dbReference>
<dbReference type="Pfam" id="PF00072">
    <property type="entry name" value="Response_reg"/>
    <property type="match status" value="1"/>
</dbReference>
<dbReference type="Pfam" id="PF00512">
    <property type="entry name" value="HisKA"/>
    <property type="match status" value="1"/>
</dbReference>
<keyword evidence="11" id="KW-0547">Nucleotide-binding</keyword>
<organism evidence="11 12">
    <name type="scientific">Roseofilum capinflatum BLCC-M114</name>
    <dbReference type="NCBI Taxonomy" id="3022440"/>
    <lineage>
        <taxon>Bacteria</taxon>
        <taxon>Bacillati</taxon>
        <taxon>Cyanobacteriota</taxon>
        <taxon>Cyanophyceae</taxon>
        <taxon>Desertifilales</taxon>
        <taxon>Desertifilaceae</taxon>
        <taxon>Roseofilum</taxon>
        <taxon>Roseofilum capinflatum</taxon>
    </lineage>
</organism>
<dbReference type="SUPFAM" id="SSF55785">
    <property type="entry name" value="PYP-like sensor domain (PAS domain)"/>
    <property type="match status" value="2"/>
</dbReference>
<dbReference type="SMART" id="SM00388">
    <property type="entry name" value="HisKA"/>
    <property type="match status" value="1"/>
</dbReference>
<feature type="domain" description="Histidine kinase" evidence="8">
    <location>
        <begin position="457"/>
        <end position="678"/>
    </location>
</feature>